<dbReference type="GO" id="GO:0015293">
    <property type="term" value="F:symporter activity"/>
    <property type="evidence" value="ECO:0007669"/>
    <property type="project" value="InterPro"/>
</dbReference>
<feature type="transmembrane region" description="Helical" evidence="1">
    <location>
        <begin position="39"/>
        <end position="64"/>
    </location>
</feature>
<feature type="transmembrane region" description="Helical" evidence="1">
    <location>
        <begin position="70"/>
        <end position="93"/>
    </location>
</feature>
<reference evidence="2 3" key="1">
    <citation type="journal article" date="2017" name="BMC Genomics">
        <title>Comparative genomic and phylogenomic analyses of the Bifidobacteriaceae family.</title>
        <authorList>
            <person name="Lugli G.A."/>
            <person name="Milani C."/>
            <person name="Turroni F."/>
            <person name="Duranti S."/>
            <person name="Mancabelli L."/>
            <person name="Mangifesta M."/>
            <person name="Ferrario C."/>
            <person name="Modesto M."/>
            <person name="Mattarelli P."/>
            <person name="Jiri K."/>
            <person name="van Sinderen D."/>
            <person name="Ventura M."/>
        </authorList>
    </citation>
    <scope>NUCLEOTIDE SEQUENCE [LARGE SCALE GENOMIC DNA]</scope>
    <source>
        <strain evidence="2 3">DSM 100196</strain>
    </source>
</reference>
<comment type="caution">
    <text evidence="2">The sequence shown here is derived from an EMBL/GenBank/DDBJ whole genome shotgun (WGS) entry which is preliminary data.</text>
</comment>
<dbReference type="PANTHER" id="PTHR11328:SF24">
    <property type="entry name" value="MAJOR FACILITATOR SUPERFAMILY (MFS) PROFILE DOMAIN-CONTAINING PROTEIN"/>
    <property type="match status" value="1"/>
</dbReference>
<evidence type="ECO:0000313" key="2">
    <source>
        <dbReference type="EMBL" id="OZG61867.1"/>
    </source>
</evidence>
<feature type="transmembrane region" description="Helical" evidence="1">
    <location>
        <begin position="311"/>
        <end position="331"/>
    </location>
</feature>
<accession>A0A261FRT3</accession>
<dbReference type="PANTHER" id="PTHR11328">
    <property type="entry name" value="MAJOR FACILITATOR SUPERFAMILY DOMAIN-CONTAINING PROTEIN"/>
    <property type="match status" value="1"/>
</dbReference>
<feature type="transmembrane region" description="Helical" evidence="1">
    <location>
        <begin position="284"/>
        <end position="305"/>
    </location>
</feature>
<dbReference type="InterPro" id="IPR039672">
    <property type="entry name" value="MFS_2"/>
</dbReference>
<feature type="transmembrane region" description="Helical" evidence="1">
    <location>
        <begin position="114"/>
        <end position="131"/>
    </location>
</feature>
<dbReference type="SUPFAM" id="SSF103473">
    <property type="entry name" value="MFS general substrate transporter"/>
    <property type="match status" value="1"/>
</dbReference>
<sequence length="530" mass="57812">MPGVCRAMRKRGIMAEVDSHALRAALDGTGPRKITLREAIGFGIGDFYGGGQLTIIATYLSLFWTTFCGMSIATAQSVIGLSALISAVAALVFGVFDDNLYRYSLGRRFGRRRFLLMIIGPMLLVGVFLWIPGFPVAVYALVYVFWVVLAQLFQTAYNPLPGEMTPDFNSRTKLSTVRLFISTGAGTLIPLAGSLVLAVVGERTPTGYMIFTIGTTVLFALAVFACWRSTWEMTPEAAGFGAWARGERHDGHIGAAGWMRRAVKVLREYATTLRIKEFRKHLSIYLLVQVSMDVFGQTFVFFVVYNWSHTAAFASLLLSCAVVSLPLMPVFGWAMTRIGPKKLYAINFAGCLIGVGWLFAAWMLVGRLSGVAWTVFAVVGALWFFAFKSLCGYLPWAVFPYIADIDQIVTRRYRSATFSGIQASCRQLGSGLGTICVGAILGAVGFDATRTAQTPTAQIGLGAVLLGWFAFAMIVAWIISAHLVIDKRTDAVLLAEITRLRNGGAKADVDPEVRGVVEHLTGLPYAACWR</sequence>
<gene>
    <name evidence="2" type="ORF">BMYO_0017</name>
</gene>
<name>A0A261FRT3_9BIFI</name>
<protein>
    <submittedName>
        <fullName evidence="2">Sodium:galactoside symporter</fullName>
    </submittedName>
</protein>
<dbReference type="Pfam" id="PF13347">
    <property type="entry name" value="MFS_2"/>
    <property type="match status" value="1"/>
</dbReference>
<dbReference type="Gene3D" id="1.20.1250.20">
    <property type="entry name" value="MFS general substrate transporter like domains"/>
    <property type="match status" value="2"/>
</dbReference>
<dbReference type="AlphaFoldDB" id="A0A261FRT3"/>
<feature type="transmembrane region" description="Helical" evidence="1">
    <location>
        <begin position="343"/>
        <end position="364"/>
    </location>
</feature>
<feature type="transmembrane region" description="Helical" evidence="1">
    <location>
        <begin position="206"/>
        <end position="227"/>
    </location>
</feature>
<feature type="transmembrane region" description="Helical" evidence="1">
    <location>
        <begin position="177"/>
        <end position="200"/>
    </location>
</feature>
<feature type="transmembrane region" description="Helical" evidence="1">
    <location>
        <begin position="428"/>
        <end position="446"/>
    </location>
</feature>
<feature type="transmembrane region" description="Helical" evidence="1">
    <location>
        <begin position="458"/>
        <end position="479"/>
    </location>
</feature>
<feature type="transmembrane region" description="Helical" evidence="1">
    <location>
        <begin position="137"/>
        <end position="157"/>
    </location>
</feature>
<dbReference type="InterPro" id="IPR036259">
    <property type="entry name" value="MFS_trans_sf"/>
</dbReference>
<dbReference type="GO" id="GO:0005886">
    <property type="term" value="C:plasma membrane"/>
    <property type="evidence" value="ECO:0007669"/>
    <property type="project" value="TreeGrafter"/>
</dbReference>
<evidence type="ECO:0000256" key="1">
    <source>
        <dbReference type="SAM" id="Phobius"/>
    </source>
</evidence>
<keyword evidence="3" id="KW-1185">Reference proteome</keyword>
<keyword evidence="1" id="KW-0472">Membrane</keyword>
<proteinExistence type="predicted"/>
<dbReference type="Proteomes" id="UP000216871">
    <property type="component" value="Unassembled WGS sequence"/>
</dbReference>
<keyword evidence="1" id="KW-1133">Transmembrane helix</keyword>
<dbReference type="EMBL" id="MWWW01000001">
    <property type="protein sequence ID" value="OZG61867.1"/>
    <property type="molecule type" value="Genomic_DNA"/>
</dbReference>
<organism evidence="2 3">
    <name type="scientific">Bifidobacterium myosotis</name>
    <dbReference type="NCBI Taxonomy" id="1630166"/>
    <lineage>
        <taxon>Bacteria</taxon>
        <taxon>Bacillati</taxon>
        <taxon>Actinomycetota</taxon>
        <taxon>Actinomycetes</taxon>
        <taxon>Bifidobacteriales</taxon>
        <taxon>Bifidobacteriaceae</taxon>
        <taxon>Bifidobacterium</taxon>
    </lineage>
</organism>
<dbReference type="GO" id="GO:0008643">
    <property type="term" value="P:carbohydrate transport"/>
    <property type="evidence" value="ECO:0007669"/>
    <property type="project" value="InterPro"/>
</dbReference>
<evidence type="ECO:0000313" key="3">
    <source>
        <dbReference type="Proteomes" id="UP000216871"/>
    </source>
</evidence>
<keyword evidence="1" id="KW-0812">Transmembrane</keyword>